<organism evidence="1 2">
    <name type="scientific">Tolypothrix tenuis PCC 7101</name>
    <dbReference type="NCBI Taxonomy" id="231146"/>
    <lineage>
        <taxon>Bacteria</taxon>
        <taxon>Bacillati</taxon>
        <taxon>Cyanobacteriota</taxon>
        <taxon>Cyanophyceae</taxon>
        <taxon>Nostocales</taxon>
        <taxon>Tolypothrichaceae</taxon>
        <taxon>Tolypothrix</taxon>
    </lineage>
</organism>
<dbReference type="Proteomes" id="UP000218785">
    <property type="component" value="Chromosome"/>
</dbReference>
<dbReference type="KEGG" id="ttq:NIES37_10690"/>
<reference evidence="1 2" key="1">
    <citation type="submission" date="2017-06" db="EMBL/GenBank/DDBJ databases">
        <title>Genome sequencing of cyanobaciteial culture collection at National Institute for Environmental Studies (NIES).</title>
        <authorList>
            <person name="Hirose Y."/>
            <person name="Shimura Y."/>
            <person name="Fujisawa T."/>
            <person name="Nakamura Y."/>
            <person name="Kawachi M."/>
        </authorList>
    </citation>
    <scope>NUCLEOTIDE SEQUENCE [LARGE SCALE GENOMIC DNA]</scope>
    <source>
        <strain evidence="1 2">NIES-37</strain>
    </source>
</reference>
<accession>A0A1Z4MUH0</accession>
<gene>
    <name evidence="1" type="ORF">NIES37_10690</name>
</gene>
<evidence type="ECO:0000313" key="2">
    <source>
        <dbReference type="Proteomes" id="UP000218785"/>
    </source>
</evidence>
<dbReference type="EMBL" id="AP018248">
    <property type="protein sequence ID" value="BAY97132.1"/>
    <property type="molecule type" value="Genomic_DNA"/>
</dbReference>
<evidence type="ECO:0000313" key="1">
    <source>
        <dbReference type="EMBL" id="BAY97132.1"/>
    </source>
</evidence>
<proteinExistence type="predicted"/>
<sequence length="56" mass="5995">MSMIDALLLTLVSTVICLSFPKLLSIILAPKTKEAQPSVVPLEVPEPITEVPSFSS</sequence>
<name>A0A1Z4MUH0_9CYAN</name>
<dbReference type="AlphaFoldDB" id="A0A1Z4MUH0"/>
<keyword evidence="2" id="KW-1185">Reference proteome</keyword>
<dbReference type="RefSeq" id="WP_190445983.1">
    <property type="nucleotide sequence ID" value="NZ_CAWNJS010000001.1"/>
</dbReference>
<protein>
    <submittedName>
        <fullName evidence="1">Uncharacterized protein</fullName>
    </submittedName>
</protein>